<sequence length="195" mass="20972">AMADAVESEADGGEAEEQHISVTTCTVLLLIMTTVVAFSSELLVDSIKGIMDKSHLGEHFIGIILLPIVGNACEHAAAVRFAMQDKPGLSIGIAVGSSTQIALFVVPFTVLVGWVIDRPMDLNFGALNVTVMTLSVIVVLSMVVDGKSNWLQGYLLMAAYAVVAVLLKPPTPNQRWTRLRPTFLSVLRMIRVPAK</sequence>
<keyword evidence="6 7" id="KW-0472">Membrane</keyword>
<dbReference type="Pfam" id="PF01699">
    <property type="entry name" value="Na_Ca_ex"/>
    <property type="match status" value="1"/>
</dbReference>
<evidence type="ECO:0000313" key="9">
    <source>
        <dbReference type="EMBL" id="CAE8649432.1"/>
    </source>
</evidence>
<dbReference type="PANTHER" id="PTHR31503:SF22">
    <property type="entry name" value="VACUOLAR CALCIUM ION TRANSPORTER"/>
    <property type="match status" value="1"/>
</dbReference>
<evidence type="ECO:0000259" key="8">
    <source>
        <dbReference type="Pfam" id="PF01699"/>
    </source>
</evidence>
<comment type="caution">
    <text evidence="9">The sequence shown here is derived from an EMBL/GenBank/DDBJ whole genome shotgun (WGS) entry which is preliminary data.</text>
</comment>
<dbReference type="GO" id="GO:0006874">
    <property type="term" value="P:intracellular calcium ion homeostasis"/>
    <property type="evidence" value="ECO:0007669"/>
    <property type="project" value="TreeGrafter"/>
</dbReference>
<evidence type="ECO:0000256" key="3">
    <source>
        <dbReference type="ARBA" id="ARBA00022692"/>
    </source>
</evidence>
<proteinExistence type="predicted"/>
<gene>
    <name evidence="9" type="ORF">PGLA2088_LOCUS7412</name>
</gene>
<feature type="transmembrane region" description="Helical" evidence="7">
    <location>
        <begin position="20"/>
        <end position="39"/>
    </location>
</feature>
<reference evidence="9" key="1">
    <citation type="submission" date="2021-02" db="EMBL/GenBank/DDBJ databases">
        <authorList>
            <person name="Dougan E. K."/>
            <person name="Rhodes N."/>
            <person name="Thang M."/>
            <person name="Chan C."/>
        </authorList>
    </citation>
    <scope>NUCLEOTIDE SEQUENCE</scope>
</reference>
<feature type="transmembrane region" description="Helical" evidence="7">
    <location>
        <begin position="89"/>
        <end position="115"/>
    </location>
</feature>
<feature type="transmembrane region" description="Helical" evidence="7">
    <location>
        <begin position="122"/>
        <end position="144"/>
    </location>
</feature>
<accession>A0A813IF65</accession>
<keyword evidence="5" id="KW-0406">Ion transport</keyword>
<keyword evidence="2" id="KW-0813">Transport</keyword>
<comment type="subcellular location">
    <subcellularLocation>
        <location evidence="1">Endomembrane system</location>
        <topology evidence="1">Multi-pass membrane protein</topology>
    </subcellularLocation>
</comment>
<evidence type="ECO:0000256" key="1">
    <source>
        <dbReference type="ARBA" id="ARBA00004127"/>
    </source>
</evidence>
<dbReference type="GO" id="GO:0012505">
    <property type="term" value="C:endomembrane system"/>
    <property type="evidence" value="ECO:0007669"/>
    <property type="project" value="UniProtKB-SubCell"/>
</dbReference>
<evidence type="ECO:0000256" key="7">
    <source>
        <dbReference type="SAM" id="Phobius"/>
    </source>
</evidence>
<dbReference type="EMBL" id="CAJNNW010007686">
    <property type="protein sequence ID" value="CAE8649432.1"/>
    <property type="molecule type" value="Genomic_DNA"/>
</dbReference>
<dbReference type="InterPro" id="IPR004837">
    <property type="entry name" value="NaCa_Exmemb"/>
</dbReference>
<organism evidence="9 10">
    <name type="scientific">Polarella glacialis</name>
    <name type="common">Dinoflagellate</name>
    <dbReference type="NCBI Taxonomy" id="89957"/>
    <lineage>
        <taxon>Eukaryota</taxon>
        <taxon>Sar</taxon>
        <taxon>Alveolata</taxon>
        <taxon>Dinophyceae</taxon>
        <taxon>Suessiales</taxon>
        <taxon>Suessiaceae</taxon>
        <taxon>Polarella</taxon>
    </lineage>
</organism>
<dbReference type="GO" id="GO:0015369">
    <property type="term" value="F:calcium:proton antiporter activity"/>
    <property type="evidence" value="ECO:0007669"/>
    <property type="project" value="TreeGrafter"/>
</dbReference>
<dbReference type="InterPro" id="IPR044880">
    <property type="entry name" value="NCX_ion-bd_dom_sf"/>
</dbReference>
<evidence type="ECO:0000256" key="4">
    <source>
        <dbReference type="ARBA" id="ARBA00022989"/>
    </source>
</evidence>
<dbReference type="PANTHER" id="PTHR31503">
    <property type="entry name" value="VACUOLAR CALCIUM ION TRANSPORTER"/>
    <property type="match status" value="1"/>
</dbReference>
<dbReference type="InterPro" id="IPR004713">
    <property type="entry name" value="CaH_exchang"/>
</dbReference>
<dbReference type="Proteomes" id="UP000626109">
    <property type="component" value="Unassembled WGS sequence"/>
</dbReference>
<evidence type="ECO:0000256" key="2">
    <source>
        <dbReference type="ARBA" id="ARBA00022448"/>
    </source>
</evidence>
<feature type="transmembrane region" description="Helical" evidence="7">
    <location>
        <begin position="60"/>
        <end position="83"/>
    </location>
</feature>
<dbReference type="AlphaFoldDB" id="A0A813IF65"/>
<name>A0A813IF65_POLGL</name>
<evidence type="ECO:0000256" key="6">
    <source>
        <dbReference type="ARBA" id="ARBA00023136"/>
    </source>
</evidence>
<dbReference type="GO" id="GO:0005774">
    <property type="term" value="C:vacuolar membrane"/>
    <property type="evidence" value="ECO:0007669"/>
    <property type="project" value="UniProtKB-ARBA"/>
</dbReference>
<keyword evidence="3 7" id="KW-0812">Transmembrane</keyword>
<evidence type="ECO:0000256" key="5">
    <source>
        <dbReference type="ARBA" id="ARBA00023065"/>
    </source>
</evidence>
<feature type="domain" description="Sodium/calcium exchanger membrane region" evidence="8">
    <location>
        <begin position="26"/>
        <end position="166"/>
    </location>
</feature>
<feature type="transmembrane region" description="Helical" evidence="7">
    <location>
        <begin position="150"/>
        <end position="167"/>
    </location>
</feature>
<feature type="non-terminal residue" evidence="9">
    <location>
        <position position="1"/>
    </location>
</feature>
<evidence type="ECO:0000313" key="10">
    <source>
        <dbReference type="Proteomes" id="UP000626109"/>
    </source>
</evidence>
<keyword evidence="4 7" id="KW-1133">Transmembrane helix</keyword>
<protein>
    <recommendedName>
        <fullName evidence="8">Sodium/calcium exchanger membrane region domain-containing protein</fullName>
    </recommendedName>
</protein>
<dbReference type="Gene3D" id="1.20.1420.30">
    <property type="entry name" value="NCX, central ion-binding region"/>
    <property type="match status" value="1"/>
</dbReference>